<dbReference type="PANTHER" id="PTHR19370">
    <property type="entry name" value="NADH-CYTOCHROME B5 REDUCTASE"/>
    <property type="match status" value="1"/>
</dbReference>
<dbReference type="PROSITE" id="PS51384">
    <property type="entry name" value="FAD_FR"/>
    <property type="match status" value="1"/>
</dbReference>
<dbReference type="EMBL" id="AZGY01000007">
    <property type="protein sequence ID" value="KZZ96517.1"/>
    <property type="molecule type" value="Genomic_DNA"/>
</dbReference>
<dbReference type="GO" id="GO:0005739">
    <property type="term" value="C:mitochondrion"/>
    <property type="evidence" value="ECO:0007669"/>
    <property type="project" value="TreeGrafter"/>
</dbReference>
<keyword evidence="12" id="KW-1185">Reference proteome</keyword>
<proteinExistence type="inferred from homology"/>
<feature type="binding site" evidence="8">
    <location>
        <position position="146"/>
    </location>
    <ligand>
        <name>FAD</name>
        <dbReference type="ChEBI" id="CHEBI:57692"/>
    </ligand>
</feature>
<evidence type="ECO:0000256" key="1">
    <source>
        <dbReference type="ARBA" id="ARBA00001974"/>
    </source>
</evidence>
<feature type="domain" description="FAD-binding FR-type" evidence="10">
    <location>
        <begin position="88"/>
        <end position="203"/>
    </location>
</feature>
<dbReference type="AlphaFoldDB" id="A0A168CF52"/>
<dbReference type="SUPFAM" id="SSF63380">
    <property type="entry name" value="Riboflavin synthase domain-like"/>
    <property type="match status" value="1"/>
</dbReference>
<evidence type="ECO:0000256" key="2">
    <source>
        <dbReference type="ARBA" id="ARBA00004370"/>
    </source>
</evidence>
<evidence type="ECO:0000256" key="8">
    <source>
        <dbReference type="PIRSR" id="PIRSR601834-1"/>
    </source>
</evidence>
<comment type="subcellular location">
    <subcellularLocation>
        <location evidence="2">Membrane</location>
    </subcellularLocation>
</comment>
<name>A0A168CF52_9HYPO</name>
<dbReference type="InterPro" id="IPR017938">
    <property type="entry name" value="Riboflavin_synthase-like_b-brl"/>
</dbReference>
<sequence>MPALFLLRSSRHVSWPRSPPIAAWRSSFGIPVNGLRRALSAGRDQKSRSFITIFTYVAVLSSSGSAAAYLLLYRQPFGTSSPPSLNRHTFTPFVVTARQAVSPQSAILTVSLGSGAAASLHGQDVGSSEYPLWSVEFKQPEVQIARHYTPLPLLPPPQQDDAVSLRFYIRAVHGGEMSKYLLTRLHVGSTVHLRGPHLGFALFPRLGPRKSVVFLAGGTGIVPGLQVARAVLQNDAAAVVSLLWSVRQRNEVVAQLPPSSPPHPQQIAASLAPPSTWWETAATRLLLLFSGAAVAKREITAQLENPTPIARELVRLKAQYGDRLTIKLAVDEEHTNFTKRDIQDALNRSDSEPGAGGPGSSLHNNSNITAGSEAAACVLHDQLLHTRASDMADDDAGSDNASCRCALGENGSLPGKNLFFVSGSDGFIAHYAGAKAWSGGKLTQGPVSGVAAQLQSRDGSPLSKDWLVLKL</sequence>
<keyword evidence="6" id="KW-0560">Oxidoreductase</keyword>
<dbReference type="Pfam" id="PF00970">
    <property type="entry name" value="FAD_binding_6"/>
    <property type="match status" value="1"/>
</dbReference>
<evidence type="ECO:0000256" key="7">
    <source>
        <dbReference type="ARBA" id="ARBA00023136"/>
    </source>
</evidence>
<evidence type="ECO:0000256" key="6">
    <source>
        <dbReference type="ARBA" id="ARBA00023002"/>
    </source>
</evidence>
<keyword evidence="4 8" id="KW-0285">Flavoprotein</keyword>
<organism evidence="11 12">
    <name type="scientific">Moelleriella libera RCEF 2490</name>
    <dbReference type="NCBI Taxonomy" id="1081109"/>
    <lineage>
        <taxon>Eukaryota</taxon>
        <taxon>Fungi</taxon>
        <taxon>Dikarya</taxon>
        <taxon>Ascomycota</taxon>
        <taxon>Pezizomycotina</taxon>
        <taxon>Sordariomycetes</taxon>
        <taxon>Hypocreomycetidae</taxon>
        <taxon>Hypocreales</taxon>
        <taxon>Clavicipitaceae</taxon>
        <taxon>Moelleriella</taxon>
    </lineage>
</organism>
<dbReference type="Proteomes" id="UP000078544">
    <property type="component" value="Unassembled WGS sequence"/>
</dbReference>
<gene>
    <name evidence="11" type="ORF">AAL_03746</name>
</gene>
<dbReference type="GO" id="GO:0016020">
    <property type="term" value="C:membrane"/>
    <property type="evidence" value="ECO:0007669"/>
    <property type="project" value="UniProtKB-SubCell"/>
</dbReference>
<dbReference type="Gene3D" id="2.40.30.10">
    <property type="entry name" value="Translation factors"/>
    <property type="match status" value="1"/>
</dbReference>
<dbReference type="InterPro" id="IPR017927">
    <property type="entry name" value="FAD-bd_FR_type"/>
</dbReference>
<dbReference type="STRING" id="1081109.A0A168CF52"/>
<feature type="binding site" evidence="8">
    <location>
        <position position="178"/>
    </location>
    <ligand>
        <name>FAD</name>
        <dbReference type="ChEBI" id="CHEBI:57692"/>
    </ligand>
</feature>
<dbReference type="GO" id="GO:0016491">
    <property type="term" value="F:oxidoreductase activity"/>
    <property type="evidence" value="ECO:0007669"/>
    <property type="project" value="UniProtKB-KW"/>
</dbReference>
<feature type="region of interest" description="Disordered" evidence="9">
    <location>
        <begin position="341"/>
        <end position="366"/>
    </location>
</feature>
<evidence type="ECO:0000259" key="10">
    <source>
        <dbReference type="PROSITE" id="PS51384"/>
    </source>
</evidence>
<evidence type="ECO:0000256" key="4">
    <source>
        <dbReference type="ARBA" id="ARBA00022630"/>
    </source>
</evidence>
<dbReference type="Gene3D" id="3.40.50.80">
    <property type="entry name" value="Nucleotide-binding domain of ferredoxin-NADP reductase (FNR) module"/>
    <property type="match status" value="1"/>
</dbReference>
<dbReference type="PANTHER" id="PTHR19370:SF189">
    <property type="entry name" value="CYTOCHROME C MITOCHONDRIAL IMPORT FACTOR CYC2"/>
    <property type="match status" value="1"/>
</dbReference>
<feature type="binding site" evidence="8">
    <location>
        <position position="177"/>
    </location>
    <ligand>
        <name>FAD</name>
        <dbReference type="ChEBI" id="CHEBI:57692"/>
    </ligand>
</feature>
<protein>
    <submittedName>
        <fullName evidence="11">Cytochrome-c mitochondrial import factor CYC2</fullName>
    </submittedName>
</protein>
<feature type="compositionally biased region" description="Basic and acidic residues" evidence="9">
    <location>
        <begin position="341"/>
        <end position="351"/>
    </location>
</feature>
<evidence type="ECO:0000256" key="9">
    <source>
        <dbReference type="SAM" id="MobiDB-lite"/>
    </source>
</evidence>
<accession>A0A168CF52</accession>
<feature type="binding site" evidence="8">
    <location>
        <position position="148"/>
    </location>
    <ligand>
        <name>FAD</name>
        <dbReference type="ChEBI" id="CHEBI:57692"/>
    </ligand>
</feature>
<keyword evidence="7" id="KW-0472">Membrane</keyword>
<comment type="similarity">
    <text evidence="3">Belongs to the flavoprotein pyridine nucleotide cytochrome reductase family.</text>
</comment>
<dbReference type="InterPro" id="IPR008333">
    <property type="entry name" value="Cbr1-like_FAD-bd_dom"/>
</dbReference>
<reference evidence="11 12" key="1">
    <citation type="journal article" date="2016" name="Genome Biol. Evol.">
        <title>Divergent and convergent evolution of fungal pathogenicity.</title>
        <authorList>
            <person name="Shang Y."/>
            <person name="Xiao G."/>
            <person name="Zheng P."/>
            <person name="Cen K."/>
            <person name="Zhan S."/>
            <person name="Wang C."/>
        </authorList>
    </citation>
    <scope>NUCLEOTIDE SEQUENCE [LARGE SCALE GENOMIC DNA]</scope>
    <source>
        <strain evidence="11 12">RCEF 2490</strain>
    </source>
</reference>
<dbReference type="InterPro" id="IPR001834">
    <property type="entry name" value="CBR-like"/>
</dbReference>
<dbReference type="SUPFAM" id="SSF52343">
    <property type="entry name" value="Ferredoxin reductase-like, C-terminal NADP-linked domain"/>
    <property type="match status" value="1"/>
</dbReference>
<evidence type="ECO:0000313" key="11">
    <source>
        <dbReference type="EMBL" id="KZZ96517.1"/>
    </source>
</evidence>
<comment type="caution">
    <text evidence="11">The sequence shown here is derived from an EMBL/GenBank/DDBJ whole genome shotgun (WGS) entry which is preliminary data.</text>
</comment>
<comment type="cofactor">
    <cofactor evidence="1 8">
        <name>FAD</name>
        <dbReference type="ChEBI" id="CHEBI:57692"/>
    </cofactor>
</comment>
<evidence type="ECO:0000313" key="12">
    <source>
        <dbReference type="Proteomes" id="UP000078544"/>
    </source>
</evidence>
<evidence type="ECO:0000256" key="5">
    <source>
        <dbReference type="ARBA" id="ARBA00022827"/>
    </source>
</evidence>
<keyword evidence="5 8" id="KW-0274">FAD</keyword>
<dbReference type="PRINTS" id="PR00406">
    <property type="entry name" value="CYTB5RDTASE"/>
</dbReference>
<dbReference type="InterPro" id="IPR039261">
    <property type="entry name" value="FNR_nucleotide-bd"/>
</dbReference>
<dbReference type="OrthoDB" id="10253744at2759"/>
<evidence type="ECO:0000256" key="3">
    <source>
        <dbReference type="ARBA" id="ARBA00006105"/>
    </source>
</evidence>